<dbReference type="Gene3D" id="1.50.10.10">
    <property type="match status" value="1"/>
</dbReference>
<sequence length="396" mass="44228">MRKYLAPCLAVLSATALAAAPVSTPRQMADTVLAETQSEASGRMLYRGSTGWKYEVGTLLDGMAAMYQATRDPRYLEYVRATVDPLLTGHGEVKEFKPEAHSLDDLEMGRAALFLYGETHDKRYAATAQAMRMELETQPRLENGGFWHKQIYPNQMWLDGAYMAEPFYAAYAKMFGEEKDFSDIVHQLLLMDEHMRDPKTGLLFHGWDESKQMAWANKTTGLSPEVWARAMGWYAMALVDVLEWFPRDHPQRVALIGALNRTAAAIVATQSSRSGLWRDVLTGPDEPANFEESSAACMFVYAMAKGSRLGWIEPRYKSAALLGWKEIERAFVKPMADGKGLQLEGTVAVSGLGGKPYRSGTYEYYIHEKVVTNDLKGLGAFLLAGSEMERLSRATK</sequence>
<keyword evidence="2" id="KW-0732">Signal</keyword>
<dbReference type="SUPFAM" id="SSF48208">
    <property type="entry name" value="Six-hairpin glycosidases"/>
    <property type="match status" value="1"/>
</dbReference>
<dbReference type="PANTHER" id="PTHR33886:SF8">
    <property type="entry name" value="UNSATURATED RHAMNOGALACTURONAN HYDROLASE (EUROFUNG)"/>
    <property type="match status" value="1"/>
</dbReference>
<name>E8V1Z6_TERSS</name>
<organism evidence="3 4">
    <name type="scientific">Terriglobus saanensis (strain ATCC BAA-1853 / DSM 23119 / SP1PR4)</name>
    <dbReference type="NCBI Taxonomy" id="401053"/>
    <lineage>
        <taxon>Bacteria</taxon>
        <taxon>Pseudomonadati</taxon>
        <taxon>Acidobacteriota</taxon>
        <taxon>Terriglobia</taxon>
        <taxon>Terriglobales</taxon>
        <taxon>Acidobacteriaceae</taxon>
        <taxon>Terriglobus</taxon>
    </lineage>
</organism>
<dbReference type="HOGENOM" id="CLU_038720_1_0_0"/>
<feature type="signal peptide" evidence="2">
    <location>
        <begin position="1"/>
        <end position="18"/>
    </location>
</feature>
<reference evidence="3 4" key="1">
    <citation type="journal article" date="2012" name="Stand. Genomic Sci.">
        <title>Complete genome sequence of Terriglobus saanensis type strain SP1PR4(T), an Acidobacteria from tundra soil.</title>
        <authorList>
            <person name="Rawat S.R."/>
            <person name="Mannisto M.K."/>
            <person name="Starovoytov V."/>
            <person name="Goodwin L."/>
            <person name="Nolan M."/>
            <person name="Hauser L."/>
            <person name="Land M."/>
            <person name="Davenport K.W."/>
            <person name="Woyke T."/>
            <person name="Haggblom M.M."/>
        </authorList>
    </citation>
    <scope>NUCLEOTIDE SEQUENCE</scope>
    <source>
        <strain evidence="4">ATCC BAA-1853 / DSM 23119 / SP1PR4</strain>
    </source>
</reference>
<dbReference type="InterPro" id="IPR052043">
    <property type="entry name" value="PolySaccharide_Degr_Enz"/>
</dbReference>
<dbReference type="InterPro" id="IPR008928">
    <property type="entry name" value="6-hairpin_glycosidase_sf"/>
</dbReference>
<dbReference type="Proteomes" id="UP000006844">
    <property type="component" value="Chromosome"/>
</dbReference>
<dbReference type="InterPro" id="IPR012341">
    <property type="entry name" value="6hp_glycosidase-like_sf"/>
</dbReference>
<dbReference type="GO" id="GO:0005975">
    <property type="term" value="P:carbohydrate metabolic process"/>
    <property type="evidence" value="ECO:0007669"/>
    <property type="project" value="InterPro"/>
</dbReference>
<evidence type="ECO:0000256" key="2">
    <source>
        <dbReference type="SAM" id="SignalP"/>
    </source>
</evidence>
<dbReference type="Pfam" id="PF07470">
    <property type="entry name" value="Glyco_hydro_88"/>
    <property type="match status" value="1"/>
</dbReference>
<dbReference type="STRING" id="401053.AciPR4_2710"/>
<keyword evidence="4" id="KW-1185">Reference proteome</keyword>
<evidence type="ECO:0000313" key="3">
    <source>
        <dbReference type="EMBL" id="ADV83484.1"/>
    </source>
</evidence>
<dbReference type="GO" id="GO:0016787">
    <property type="term" value="F:hydrolase activity"/>
    <property type="evidence" value="ECO:0007669"/>
    <property type="project" value="UniProtKB-KW"/>
</dbReference>
<protein>
    <submittedName>
        <fullName evidence="3">Glycosyl hydrolase family 88</fullName>
    </submittedName>
</protein>
<dbReference type="PANTHER" id="PTHR33886">
    <property type="entry name" value="UNSATURATED RHAMNOGALACTURONAN HYDROLASE (EUROFUNG)"/>
    <property type="match status" value="1"/>
</dbReference>
<feature type="chain" id="PRO_5003232308" evidence="2">
    <location>
        <begin position="19"/>
        <end position="396"/>
    </location>
</feature>
<evidence type="ECO:0000313" key="4">
    <source>
        <dbReference type="Proteomes" id="UP000006844"/>
    </source>
</evidence>
<dbReference type="RefSeq" id="WP_013569217.1">
    <property type="nucleotide sequence ID" value="NC_014963.1"/>
</dbReference>
<proteinExistence type="predicted"/>
<dbReference type="InterPro" id="IPR010905">
    <property type="entry name" value="Glyco_hydro_88"/>
</dbReference>
<dbReference type="AlphaFoldDB" id="E8V1Z6"/>
<evidence type="ECO:0000256" key="1">
    <source>
        <dbReference type="ARBA" id="ARBA00022801"/>
    </source>
</evidence>
<dbReference type="KEGG" id="tsa:AciPR4_2710"/>
<accession>E8V1Z6</accession>
<dbReference type="eggNOG" id="COG4225">
    <property type="taxonomic scope" value="Bacteria"/>
</dbReference>
<gene>
    <name evidence="3" type="ordered locus">AciPR4_2710</name>
</gene>
<dbReference type="EMBL" id="CP002467">
    <property type="protein sequence ID" value="ADV83484.1"/>
    <property type="molecule type" value="Genomic_DNA"/>
</dbReference>
<keyword evidence="1 3" id="KW-0378">Hydrolase</keyword>